<reference evidence="1 2" key="1">
    <citation type="journal article" date="2017" name="Gigascience">
        <title>Draft genome of the honey bee ectoparasitic mite, Tropilaelaps mercedesae, is shaped by the parasitic life history.</title>
        <authorList>
            <person name="Dong X."/>
            <person name="Armstrong S.D."/>
            <person name="Xia D."/>
            <person name="Makepeace B.L."/>
            <person name="Darby A.C."/>
            <person name="Kadowaki T."/>
        </authorList>
    </citation>
    <scope>NUCLEOTIDE SEQUENCE [LARGE SCALE GENOMIC DNA]</scope>
    <source>
        <strain evidence="1">Wuxi-XJTLU</strain>
    </source>
</reference>
<name>A0A1V9Y1W4_9ACAR</name>
<protein>
    <submittedName>
        <fullName evidence="1">Uncharacterized protein</fullName>
    </submittedName>
</protein>
<evidence type="ECO:0000313" key="2">
    <source>
        <dbReference type="Proteomes" id="UP000192247"/>
    </source>
</evidence>
<keyword evidence="2" id="KW-1185">Reference proteome</keyword>
<proteinExistence type="predicted"/>
<comment type="caution">
    <text evidence="1">The sequence shown here is derived from an EMBL/GenBank/DDBJ whole genome shotgun (WGS) entry which is preliminary data.</text>
</comment>
<gene>
    <name evidence="1" type="ORF">BIW11_02519</name>
</gene>
<dbReference type="Proteomes" id="UP000192247">
    <property type="component" value="Unassembled WGS sequence"/>
</dbReference>
<dbReference type="AlphaFoldDB" id="A0A1V9Y1W4"/>
<evidence type="ECO:0000313" key="1">
    <source>
        <dbReference type="EMBL" id="OQR79695.1"/>
    </source>
</evidence>
<sequence length="69" mass="7665">MTKSLNPRQIAVAPSSSFVQRLNPRAKAYHQHKRHPGGQAGLGAHQMDVAPTVDDIVPTRVRAVVQERW</sequence>
<dbReference type="InParanoid" id="A0A1V9Y1W4"/>
<accession>A0A1V9Y1W4</accession>
<dbReference type="EMBL" id="MNPL01000806">
    <property type="protein sequence ID" value="OQR79695.1"/>
    <property type="molecule type" value="Genomic_DNA"/>
</dbReference>
<organism evidence="1 2">
    <name type="scientific">Tropilaelaps mercedesae</name>
    <dbReference type="NCBI Taxonomy" id="418985"/>
    <lineage>
        <taxon>Eukaryota</taxon>
        <taxon>Metazoa</taxon>
        <taxon>Ecdysozoa</taxon>
        <taxon>Arthropoda</taxon>
        <taxon>Chelicerata</taxon>
        <taxon>Arachnida</taxon>
        <taxon>Acari</taxon>
        <taxon>Parasitiformes</taxon>
        <taxon>Mesostigmata</taxon>
        <taxon>Gamasina</taxon>
        <taxon>Dermanyssoidea</taxon>
        <taxon>Laelapidae</taxon>
        <taxon>Tropilaelaps</taxon>
    </lineage>
</organism>